<evidence type="ECO:0000313" key="1">
    <source>
        <dbReference type="EMBL" id="AGR58910.1"/>
    </source>
</evidence>
<organism evidence="1 2">
    <name type="scientific">Salmonella bongori N268-08</name>
    <dbReference type="NCBI Taxonomy" id="1197719"/>
    <lineage>
        <taxon>Bacteria</taxon>
        <taxon>Pseudomonadati</taxon>
        <taxon>Pseudomonadota</taxon>
        <taxon>Gammaproteobacteria</taxon>
        <taxon>Enterobacterales</taxon>
        <taxon>Enterobacteriaceae</taxon>
        <taxon>Salmonella</taxon>
    </lineage>
</organism>
<dbReference type="HOGENOM" id="CLU_2275464_0_0_6"/>
<evidence type="ECO:0000313" key="2">
    <source>
        <dbReference type="Proteomes" id="UP000015042"/>
    </source>
</evidence>
<gene>
    <name evidence="1" type="ORF">A464_1725</name>
</gene>
<dbReference type="EMBL" id="CP006608">
    <property type="protein sequence ID" value="AGR58910.1"/>
    <property type="molecule type" value="Genomic_DNA"/>
</dbReference>
<dbReference type="AlphaFoldDB" id="S5N8H9"/>
<reference evidence="1 2" key="1">
    <citation type="submission" date="2013-07" db="EMBL/GenBank/DDBJ databases">
        <title>Genome sequence of Salmonella bongori N268-08 - a rare clinical isolate.</title>
        <authorList>
            <person name="Marti R."/>
            <person name="Hagens S."/>
            <person name="Loessner M.J."/>
            <person name="Klumpp J."/>
        </authorList>
    </citation>
    <scope>NUCLEOTIDE SEQUENCE [LARGE SCALE GENOMIC DNA]</scope>
    <source>
        <strain evidence="1 2">N268-08</strain>
    </source>
</reference>
<dbReference type="Proteomes" id="UP000015042">
    <property type="component" value="Chromosome"/>
</dbReference>
<sequence>MVSREKQICQYQQARLVLLAKEVQQGGEGLGVLKILMVVLEEIHRRDNRAILTVQGGMAVMEVMEAKVEELISSCQGGLLEKEEEAGQEEMEGMRLPQRWALPGVTAEMVVMVAKVVGQR</sequence>
<name>S5N8H9_SALBN</name>
<proteinExistence type="predicted"/>
<protein>
    <submittedName>
        <fullName evidence="1">Uncharacterized protein</fullName>
    </submittedName>
</protein>
<accession>S5N8H9</accession>
<dbReference type="PATRIC" id="fig|1197719.3.peg.1719"/>
<dbReference type="KEGG" id="sbz:A464_1725"/>